<dbReference type="EMBL" id="KQ964536">
    <property type="protein sequence ID" value="KXN69397.1"/>
    <property type="molecule type" value="Genomic_DNA"/>
</dbReference>
<dbReference type="Proteomes" id="UP000070444">
    <property type="component" value="Unassembled WGS sequence"/>
</dbReference>
<feature type="transmembrane region" description="Helical" evidence="9">
    <location>
        <begin position="324"/>
        <end position="345"/>
    </location>
</feature>
<gene>
    <name evidence="11" type="ORF">CONCODRAFT_8191</name>
</gene>
<evidence type="ECO:0000256" key="8">
    <source>
        <dbReference type="RuleBase" id="RU003857"/>
    </source>
</evidence>
<feature type="transmembrane region" description="Helical" evidence="9">
    <location>
        <begin position="229"/>
        <end position="250"/>
    </location>
</feature>
<feature type="domain" description="Potassium channel" evidence="10">
    <location>
        <begin position="331"/>
        <end position="402"/>
    </location>
</feature>
<feature type="transmembrane region" description="Helical" evidence="9">
    <location>
        <begin position="172"/>
        <end position="192"/>
    </location>
</feature>
<proteinExistence type="inferred from homology"/>
<evidence type="ECO:0000256" key="3">
    <source>
        <dbReference type="ARBA" id="ARBA00022692"/>
    </source>
</evidence>
<feature type="domain" description="Potassium channel" evidence="10">
    <location>
        <begin position="176"/>
        <end position="250"/>
    </location>
</feature>
<dbReference type="Gene3D" id="1.10.287.70">
    <property type="match status" value="2"/>
</dbReference>
<feature type="transmembrane region" description="Helical" evidence="9">
    <location>
        <begin position="377"/>
        <end position="395"/>
    </location>
</feature>
<comment type="subcellular location">
    <subcellularLocation>
        <location evidence="1">Membrane</location>
        <topology evidence="1">Multi-pass membrane protein</topology>
    </subcellularLocation>
</comment>
<accession>A0A137P2Y8</accession>
<dbReference type="SUPFAM" id="SSF81324">
    <property type="entry name" value="Voltage-gated potassium channels"/>
    <property type="match status" value="2"/>
</dbReference>
<evidence type="ECO:0000256" key="4">
    <source>
        <dbReference type="ARBA" id="ARBA00022989"/>
    </source>
</evidence>
<feature type="transmembrane region" description="Helical" evidence="9">
    <location>
        <begin position="62"/>
        <end position="82"/>
    </location>
</feature>
<dbReference type="GO" id="GO:0022841">
    <property type="term" value="F:potassium ion leak channel activity"/>
    <property type="evidence" value="ECO:0007669"/>
    <property type="project" value="TreeGrafter"/>
</dbReference>
<evidence type="ECO:0000256" key="5">
    <source>
        <dbReference type="ARBA" id="ARBA00023065"/>
    </source>
</evidence>
<feature type="transmembrane region" description="Helical" evidence="9">
    <location>
        <begin position="12"/>
        <end position="32"/>
    </location>
</feature>
<keyword evidence="4 9" id="KW-1133">Transmembrane helix</keyword>
<feature type="transmembrane region" description="Helical" evidence="9">
    <location>
        <begin position="352"/>
        <end position="371"/>
    </location>
</feature>
<dbReference type="PRINTS" id="PR01333">
    <property type="entry name" value="2POREKCHANEL"/>
</dbReference>
<reference evidence="11 12" key="1">
    <citation type="journal article" date="2015" name="Genome Biol. Evol.">
        <title>Phylogenomic analyses indicate that early fungi evolved digesting cell walls of algal ancestors of land plants.</title>
        <authorList>
            <person name="Chang Y."/>
            <person name="Wang S."/>
            <person name="Sekimoto S."/>
            <person name="Aerts A.L."/>
            <person name="Choi C."/>
            <person name="Clum A."/>
            <person name="LaButti K.M."/>
            <person name="Lindquist E.A."/>
            <person name="Yee Ngan C."/>
            <person name="Ohm R.A."/>
            <person name="Salamov A.A."/>
            <person name="Grigoriev I.V."/>
            <person name="Spatafora J.W."/>
            <person name="Berbee M.L."/>
        </authorList>
    </citation>
    <scope>NUCLEOTIDE SEQUENCE [LARGE SCALE GENOMIC DNA]</scope>
    <source>
        <strain evidence="11 12">NRRL 28638</strain>
    </source>
</reference>
<feature type="transmembrane region" description="Helical" evidence="9">
    <location>
        <begin position="94"/>
        <end position="114"/>
    </location>
</feature>
<evidence type="ECO:0000259" key="10">
    <source>
        <dbReference type="Pfam" id="PF07885"/>
    </source>
</evidence>
<sequence length="528" mass="60648">MEDKEKDYEYYSLRQLSILAGIISPVCILLSIPPLTGEWITDPDEEHILSRSDSQFSPNSNILSQLYTGVFFLFCAQITLILRFFDCRIILNTWISIIGYLLNAILTSSSIIYFNRDLQIPDGKVLSDEYYSTYASITLSFASFLILVVDYFKNNGLRRGKGGGLSRNQRILILVFILVTIWTIVGALTMRAFQNYTFVRGIYFSLVTMTTIGFGDLHPKSDSSRGFNIFFASVGIILICMLIAFIHSVILDYFEAFYIQQLSKIRSIGLENFYTLTIQTFSKSSKKPEEEESRKARRVTTIQQMDDQEKELQKSQLSQYIKQLSFSVITLLLFWLLGAAIFCALEGWDYFTGIYFCFISFTTIGYGDIIVKPINSVIVFCVYSLLGIPTMAYFISASIELFSNLIETHSDKIERERKLKCRNPLTRRLSIALSINEEVDNDLELLKALEIKTESEEVDILNKLLIMTEFYNGEMSEYFKADRDDDDQLKQLRNEKISKYEDIFTHLIEVCNEIDLNTSPNSPSIKSQ</sequence>
<dbReference type="GO" id="GO:0005886">
    <property type="term" value="C:plasma membrane"/>
    <property type="evidence" value="ECO:0007669"/>
    <property type="project" value="TreeGrafter"/>
</dbReference>
<keyword evidence="12" id="KW-1185">Reference proteome</keyword>
<dbReference type="GO" id="GO:0015271">
    <property type="term" value="F:outward rectifier potassium channel activity"/>
    <property type="evidence" value="ECO:0007669"/>
    <property type="project" value="TreeGrafter"/>
</dbReference>
<dbReference type="OMA" id="MAYFISA"/>
<dbReference type="PANTHER" id="PTHR11003">
    <property type="entry name" value="POTASSIUM CHANNEL, SUBFAMILY K"/>
    <property type="match status" value="1"/>
</dbReference>
<evidence type="ECO:0000256" key="2">
    <source>
        <dbReference type="ARBA" id="ARBA00022448"/>
    </source>
</evidence>
<keyword evidence="3 8" id="KW-0812">Transmembrane</keyword>
<dbReference type="GO" id="GO:0030322">
    <property type="term" value="P:stabilization of membrane potential"/>
    <property type="evidence" value="ECO:0007669"/>
    <property type="project" value="TreeGrafter"/>
</dbReference>
<keyword evidence="7 8" id="KW-0407">Ion channel</keyword>
<evidence type="ECO:0000256" key="9">
    <source>
        <dbReference type="SAM" id="Phobius"/>
    </source>
</evidence>
<evidence type="ECO:0000256" key="6">
    <source>
        <dbReference type="ARBA" id="ARBA00023136"/>
    </source>
</evidence>
<dbReference type="AlphaFoldDB" id="A0A137P2Y8"/>
<name>A0A137P2Y8_CONC2</name>
<evidence type="ECO:0000313" key="12">
    <source>
        <dbReference type="Proteomes" id="UP000070444"/>
    </source>
</evidence>
<comment type="similarity">
    <text evidence="8">Belongs to the two pore domain potassium channel (TC 1.A.1.8) family.</text>
</comment>
<keyword evidence="5 8" id="KW-0406">Ion transport</keyword>
<protein>
    <submittedName>
        <fullName evidence="11">Voltage-gated potassium channel</fullName>
    </submittedName>
</protein>
<feature type="transmembrane region" description="Helical" evidence="9">
    <location>
        <begin position="134"/>
        <end position="152"/>
    </location>
</feature>
<evidence type="ECO:0000313" key="11">
    <source>
        <dbReference type="EMBL" id="KXN69397.1"/>
    </source>
</evidence>
<keyword evidence="2 8" id="KW-0813">Transport</keyword>
<dbReference type="Pfam" id="PF07885">
    <property type="entry name" value="Ion_trans_2"/>
    <property type="match status" value="2"/>
</dbReference>
<dbReference type="InterPro" id="IPR003280">
    <property type="entry name" value="2pore_dom_K_chnl"/>
</dbReference>
<evidence type="ECO:0000256" key="1">
    <source>
        <dbReference type="ARBA" id="ARBA00004141"/>
    </source>
</evidence>
<organism evidence="11 12">
    <name type="scientific">Conidiobolus coronatus (strain ATCC 28846 / CBS 209.66 / NRRL 28638)</name>
    <name type="common">Delacroixia coronata</name>
    <dbReference type="NCBI Taxonomy" id="796925"/>
    <lineage>
        <taxon>Eukaryota</taxon>
        <taxon>Fungi</taxon>
        <taxon>Fungi incertae sedis</taxon>
        <taxon>Zoopagomycota</taxon>
        <taxon>Entomophthoromycotina</taxon>
        <taxon>Entomophthoromycetes</taxon>
        <taxon>Entomophthorales</taxon>
        <taxon>Ancylistaceae</taxon>
        <taxon>Conidiobolus</taxon>
    </lineage>
</organism>
<dbReference type="OrthoDB" id="297496at2759"/>
<keyword evidence="6 9" id="KW-0472">Membrane</keyword>
<dbReference type="PANTHER" id="PTHR11003:SF291">
    <property type="entry name" value="IP11374P"/>
    <property type="match status" value="1"/>
</dbReference>
<evidence type="ECO:0000256" key="7">
    <source>
        <dbReference type="ARBA" id="ARBA00023303"/>
    </source>
</evidence>
<dbReference type="InterPro" id="IPR013099">
    <property type="entry name" value="K_chnl_dom"/>
</dbReference>